<protein>
    <submittedName>
        <fullName evidence="2">Uncharacterized protein</fullName>
    </submittedName>
</protein>
<name>A0ABQ1JJT6_9PROT</name>
<proteinExistence type="predicted"/>
<keyword evidence="1" id="KW-0472">Membrane</keyword>
<keyword evidence="1" id="KW-1133">Transmembrane helix</keyword>
<dbReference type="Proteomes" id="UP000628854">
    <property type="component" value="Unassembled WGS sequence"/>
</dbReference>
<comment type="caution">
    <text evidence="2">The sequence shown here is derived from an EMBL/GenBank/DDBJ whole genome shotgun (WGS) entry which is preliminary data.</text>
</comment>
<organism evidence="2 3">
    <name type="scientific">Henriciella pelagia</name>
    <dbReference type="NCBI Taxonomy" id="1977912"/>
    <lineage>
        <taxon>Bacteria</taxon>
        <taxon>Pseudomonadati</taxon>
        <taxon>Pseudomonadota</taxon>
        <taxon>Alphaproteobacteria</taxon>
        <taxon>Hyphomonadales</taxon>
        <taxon>Hyphomonadaceae</taxon>
        <taxon>Henriciella</taxon>
    </lineage>
</organism>
<evidence type="ECO:0000256" key="1">
    <source>
        <dbReference type="SAM" id="Phobius"/>
    </source>
</evidence>
<keyword evidence="3" id="KW-1185">Reference proteome</keyword>
<dbReference type="EMBL" id="BMKF01000002">
    <property type="protein sequence ID" value="GGB70788.1"/>
    <property type="molecule type" value="Genomic_DNA"/>
</dbReference>
<feature type="transmembrane region" description="Helical" evidence="1">
    <location>
        <begin position="12"/>
        <end position="36"/>
    </location>
</feature>
<reference evidence="3" key="1">
    <citation type="journal article" date="2019" name="Int. J. Syst. Evol. Microbiol.">
        <title>The Global Catalogue of Microorganisms (GCM) 10K type strain sequencing project: providing services to taxonomists for standard genome sequencing and annotation.</title>
        <authorList>
            <consortium name="The Broad Institute Genomics Platform"/>
            <consortium name="The Broad Institute Genome Sequencing Center for Infectious Disease"/>
            <person name="Wu L."/>
            <person name="Ma J."/>
        </authorList>
    </citation>
    <scope>NUCLEOTIDE SEQUENCE [LARGE SCALE GENOMIC DNA]</scope>
    <source>
        <strain evidence="3">CGMCC 1.15928</strain>
    </source>
</reference>
<evidence type="ECO:0000313" key="2">
    <source>
        <dbReference type="EMBL" id="GGB70788.1"/>
    </source>
</evidence>
<dbReference type="RefSeq" id="WP_143434533.1">
    <property type="nucleotide sequence ID" value="NZ_BMKF01000002.1"/>
</dbReference>
<accession>A0ABQ1JJT6</accession>
<evidence type="ECO:0000313" key="3">
    <source>
        <dbReference type="Proteomes" id="UP000628854"/>
    </source>
</evidence>
<keyword evidence="1" id="KW-0812">Transmembrane</keyword>
<gene>
    <name evidence="2" type="ORF">GCM10011503_19350</name>
</gene>
<feature type="transmembrane region" description="Helical" evidence="1">
    <location>
        <begin position="48"/>
        <end position="70"/>
    </location>
</feature>
<sequence>MEEELTRPLMSLTSIIAIIAGLAALILAGWGVAVLWSSLGVTMTMHGWIAYGLGAVGCLGLSIGLFWLLFHSARGGHDDLVGHDDLDG</sequence>